<protein>
    <recommendedName>
        <fullName evidence="4 12">Heme exporter protein B</fullName>
    </recommendedName>
</protein>
<keyword evidence="11 12" id="KW-0472">Membrane</keyword>
<evidence type="ECO:0000313" key="14">
    <source>
        <dbReference type="EMBL" id="SIR73815.1"/>
    </source>
</evidence>
<keyword evidence="5 12" id="KW-0813">Transport</keyword>
<evidence type="ECO:0000256" key="6">
    <source>
        <dbReference type="ARBA" id="ARBA00022475"/>
    </source>
</evidence>
<dbReference type="EMBL" id="FTNU01000001">
    <property type="protein sequence ID" value="SIR73815.1"/>
    <property type="molecule type" value="Genomic_DNA"/>
</dbReference>
<feature type="transmembrane region" description="Helical" evidence="13">
    <location>
        <begin position="194"/>
        <end position="221"/>
    </location>
</feature>
<feature type="transmembrane region" description="Helical" evidence="13">
    <location>
        <begin position="47"/>
        <end position="68"/>
    </location>
</feature>
<proteinExistence type="inferred from homology"/>
<dbReference type="GO" id="GO:0005886">
    <property type="term" value="C:plasma membrane"/>
    <property type="evidence" value="ECO:0007669"/>
    <property type="project" value="UniProtKB-SubCell"/>
</dbReference>
<dbReference type="GO" id="GO:0015232">
    <property type="term" value="F:heme transmembrane transporter activity"/>
    <property type="evidence" value="ECO:0007669"/>
    <property type="project" value="InterPro"/>
</dbReference>
<dbReference type="PANTHER" id="PTHR30070:SF1">
    <property type="entry name" value="CYTOCHROME C BIOGENESIS B-RELATED"/>
    <property type="match status" value="1"/>
</dbReference>
<feature type="transmembrane region" description="Helical" evidence="13">
    <location>
        <begin position="129"/>
        <end position="149"/>
    </location>
</feature>
<dbReference type="GO" id="GO:0017004">
    <property type="term" value="P:cytochrome complex assembly"/>
    <property type="evidence" value="ECO:0007669"/>
    <property type="project" value="UniProtKB-KW"/>
</dbReference>
<gene>
    <name evidence="14" type="ORF">SAMN02745664_101185</name>
</gene>
<dbReference type="AlphaFoldDB" id="A0A1N7DDI5"/>
<feature type="transmembrane region" description="Helical" evidence="13">
    <location>
        <begin position="21"/>
        <end position="41"/>
    </location>
</feature>
<dbReference type="PIRSF" id="PIRSF002764">
    <property type="entry name" value="CcmB"/>
    <property type="match status" value="1"/>
</dbReference>
<dbReference type="Pfam" id="PF03379">
    <property type="entry name" value="CcmB"/>
    <property type="match status" value="1"/>
</dbReference>
<dbReference type="InterPro" id="IPR026031">
    <property type="entry name" value="Cyt_c_CcmB_bac"/>
</dbReference>
<evidence type="ECO:0000256" key="1">
    <source>
        <dbReference type="ARBA" id="ARBA00002442"/>
    </source>
</evidence>
<keyword evidence="9 12" id="KW-0201">Cytochrome c-type biogenesis</keyword>
<keyword evidence="15" id="KW-1185">Reference proteome</keyword>
<accession>A0A1N7DDI5</accession>
<evidence type="ECO:0000256" key="11">
    <source>
        <dbReference type="ARBA" id="ARBA00023136"/>
    </source>
</evidence>
<evidence type="ECO:0000256" key="13">
    <source>
        <dbReference type="SAM" id="Phobius"/>
    </source>
</evidence>
<dbReference type="PANTHER" id="PTHR30070">
    <property type="entry name" value="HEME EXPORTER PROTEIN B"/>
    <property type="match status" value="1"/>
</dbReference>
<keyword evidence="7 12" id="KW-0997">Cell inner membrane</keyword>
<dbReference type="InterPro" id="IPR003544">
    <property type="entry name" value="Cyt_c_biogenesis_CcmB"/>
</dbReference>
<comment type="similarity">
    <text evidence="3 12">Belongs to the CcmB/CycW/HelB family.</text>
</comment>
<reference evidence="15" key="1">
    <citation type="submission" date="2017-01" db="EMBL/GenBank/DDBJ databases">
        <authorList>
            <person name="Varghese N."/>
            <person name="Submissions S."/>
        </authorList>
    </citation>
    <scope>NUCLEOTIDE SEQUENCE [LARGE SCALE GENOMIC DNA]</scope>
    <source>
        <strain evidence="15">DSM 21768</strain>
    </source>
</reference>
<evidence type="ECO:0000256" key="10">
    <source>
        <dbReference type="ARBA" id="ARBA00022989"/>
    </source>
</evidence>
<comment type="function">
    <text evidence="1 12">Required for the export of heme to the periplasm for the biogenesis of c-type cytochromes.</text>
</comment>
<evidence type="ECO:0000256" key="7">
    <source>
        <dbReference type="ARBA" id="ARBA00022519"/>
    </source>
</evidence>
<feature type="transmembrane region" description="Helical" evidence="13">
    <location>
        <begin position="103"/>
        <end position="122"/>
    </location>
</feature>
<comment type="subcellular location">
    <subcellularLocation>
        <location evidence="2">Cell inner membrane</location>
        <topology evidence="2">Multi-pass membrane protein</topology>
    </subcellularLocation>
</comment>
<keyword evidence="10 13" id="KW-1133">Transmembrane helix</keyword>
<dbReference type="GO" id="GO:1903607">
    <property type="term" value="P:cytochrome c biosynthetic process"/>
    <property type="evidence" value="ECO:0007669"/>
    <property type="project" value="TreeGrafter"/>
</dbReference>
<evidence type="ECO:0000256" key="8">
    <source>
        <dbReference type="ARBA" id="ARBA00022692"/>
    </source>
</evidence>
<evidence type="ECO:0000256" key="4">
    <source>
        <dbReference type="ARBA" id="ARBA00016452"/>
    </source>
</evidence>
<keyword evidence="6 12" id="KW-1003">Cell membrane</keyword>
<dbReference type="Proteomes" id="UP000187495">
    <property type="component" value="Unassembled WGS sequence"/>
</dbReference>
<dbReference type="STRING" id="34061.B0189_01215"/>
<dbReference type="PRINTS" id="PR01414">
    <property type="entry name" value="CCMBBIOGNSIS"/>
</dbReference>
<evidence type="ECO:0000256" key="5">
    <source>
        <dbReference type="ARBA" id="ARBA00022448"/>
    </source>
</evidence>
<keyword evidence="8 13" id="KW-0812">Transmembrane</keyword>
<evidence type="ECO:0000256" key="12">
    <source>
        <dbReference type="PIRNR" id="PIRNR002764"/>
    </source>
</evidence>
<name>A0A1N7DDI5_9GAMM</name>
<evidence type="ECO:0000256" key="9">
    <source>
        <dbReference type="ARBA" id="ARBA00022748"/>
    </source>
</evidence>
<evidence type="ECO:0000313" key="15">
    <source>
        <dbReference type="Proteomes" id="UP000187495"/>
    </source>
</evidence>
<evidence type="ECO:0000256" key="2">
    <source>
        <dbReference type="ARBA" id="ARBA00004429"/>
    </source>
</evidence>
<feature type="transmembrane region" description="Helical" evidence="13">
    <location>
        <begin position="161"/>
        <end position="182"/>
    </location>
</feature>
<sequence>MNHAFLTMLKREWQIKWQGAVSWLYPLVLFLLIITLFPLAIGSEPNLLLRLAPSAVWIAALLALVIGVDDLFRSEFDNGVLAQLVATKAPLILWVLARLLVHWLFSAGMVALLSLLVVVLFAMPMADALMLMLSILVGSPLLLALSAIASSLTLTLKNGAVLVPLIALPMQLPVLIFATGAVDLQTTGLNGLPTLALLAAGSIIAILATPWVVAAVLQMAWAE</sequence>
<organism evidence="14 15">
    <name type="scientific">Moraxella cuniculi DSM 21768</name>
    <dbReference type="NCBI Taxonomy" id="1122245"/>
    <lineage>
        <taxon>Bacteria</taxon>
        <taxon>Pseudomonadati</taxon>
        <taxon>Pseudomonadota</taxon>
        <taxon>Gammaproteobacteria</taxon>
        <taxon>Moraxellales</taxon>
        <taxon>Moraxellaceae</taxon>
        <taxon>Moraxella</taxon>
    </lineage>
</organism>
<dbReference type="RefSeq" id="WP_076554364.1">
    <property type="nucleotide sequence ID" value="NZ_FTNU01000001.1"/>
</dbReference>
<evidence type="ECO:0000256" key="3">
    <source>
        <dbReference type="ARBA" id="ARBA00010544"/>
    </source>
</evidence>